<dbReference type="KEGG" id="tet:TTHERM_000140858"/>
<evidence type="ECO:0000313" key="2">
    <source>
        <dbReference type="Proteomes" id="UP000009168"/>
    </source>
</evidence>
<keyword evidence="2" id="KW-1185">Reference proteome</keyword>
<dbReference type="GeneID" id="24437480"/>
<dbReference type="AlphaFoldDB" id="W7XL43"/>
<dbReference type="Proteomes" id="UP000009168">
    <property type="component" value="Unassembled WGS sequence"/>
</dbReference>
<sequence length="304" mass="35493">MHIYLFIYIYIYRYTKSQLFLKIRQYFQFNCQINSVSKMNKLQLGTIQILFLAFLGAHYVQCQYSQVQISPNGVGYLTLYNSLVQDCLIIPSLCNQYDANDVVCMTGVGYFQNCLATRCYPTQQYKNSPLYQDSYLNFSLFMSNCAQICYGNTFSESLDQNSPSLMKSLKILIDCYLENEKDDYTPDYYKYYFLQPWQKCSIKNVKCLSDQTFLKYNDQIEQYVQKCVQETPIYITNTAYVEDFALNQTSTCLINAFQSYQIDYQNNACFKQLQQCGNFEILQKVSSALIQACLYGILISLLII</sequence>
<dbReference type="InParanoid" id="W7XL43"/>
<protein>
    <submittedName>
        <fullName evidence="1">Uncharacterized protein</fullName>
    </submittedName>
</protein>
<dbReference type="EMBL" id="GG662793">
    <property type="protein sequence ID" value="EWS75639.1"/>
    <property type="molecule type" value="Genomic_DNA"/>
</dbReference>
<organism evidence="1 2">
    <name type="scientific">Tetrahymena thermophila (strain SB210)</name>
    <dbReference type="NCBI Taxonomy" id="312017"/>
    <lineage>
        <taxon>Eukaryota</taxon>
        <taxon>Sar</taxon>
        <taxon>Alveolata</taxon>
        <taxon>Ciliophora</taxon>
        <taxon>Intramacronucleata</taxon>
        <taxon>Oligohymenophorea</taxon>
        <taxon>Hymenostomatida</taxon>
        <taxon>Tetrahymenina</taxon>
        <taxon>Tetrahymenidae</taxon>
        <taxon>Tetrahymena</taxon>
    </lineage>
</organism>
<dbReference type="RefSeq" id="XP_012651785.1">
    <property type="nucleotide sequence ID" value="XM_012796331.1"/>
</dbReference>
<accession>W7XL43</accession>
<proteinExistence type="predicted"/>
<reference evidence="2" key="1">
    <citation type="journal article" date="2006" name="PLoS Biol.">
        <title>Macronuclear genome sequence of the ciliate Tetrahymena thermophila, a model eukaryote.</title>
        <authorList>
            <person name="Eisen J.A."/>
            <person name="Coyne R.S."/>
            <person name="Wu M."/>
            <person name="Wu D."/>
            <person name="Thiagarajan M."/>
            <person name="Wortman J.R."/>
            <person name="Badger J.H."/>
            <person name="Ren Q."/>
            <person name="Amedeo P."/>
            <person name="Jones K.M."/>
            <person name="Tallon L.J."/>
            <person name="Delcher A.L."/>
            <person name="Salzberg S.L."/>
            <person name="Silva J.C."/>
            <person name="Haas B.J."/>
            <person name="Majoros W.H."/>
            <person name="Farzad M."/>
            <person name="Carlton J.M."/>
            <person name="Smith R.K. Jr."/>
            <person name="Garg J."/>
            <person name="Pearlman R.E."/>
            <person name="Karrer K.M."/>
            <person name="Sun L."/>
            <person name="Manning G."/>
            <person name="Elde N.C."/>
            <person name="Turkewitz A.P."/>
            <person name="Asai D.J."/>
            <person name="Wilkes D.E."/>
            <person name="Wang Y."/>
            <person name="Cai H."/>
            <person name="Collins K."/>
            <person name="Stewart B.A."/>
            <person name="Lee S.R."/>
            <person name="Wilamowska K."/>
            <person name="Weinberg Z."/>
            <person name="Ruzzo W.L."/>
            <person name="Wloga D."/>
            <person name="Gaertig J."/>
            <person name="Frankel J."/>
            <person name="Tsao C.-C."/>
            <person name="Gorovsky M.A."/>
            <person name="Keeling P.J."/>
            <person name="Waller R.F."/>
            <person name="Patron N.J."/>
            <person name="Cherry J.M."/>
            <person name="Stover N.A."/>
            <person name="Krieger C.J."/>
            <person name="del Toro C."/>
            <person name="Ryder H.F."/>
            <person name="Williamson S.C."/>
            <person name="Barbeau R.A."/>
            <person name="Hamilton E.P."/>
            <person name="Orias E."/>
        </authorList>
    </citation>
    <scope>NUCLEOTIDE SEQUENCE [LARGE SCALE GENOMIC DNA]</scope>
    <source>
        <strain evidence="2">SB210</strain>
    </source>
</reference>
<evidence type="ECO:0000313" key="1">
    <source>
        <dbReference type="EMBL" id="EWS75639.1"/>
    </source>
</evidence>
<name>W7XL43_TETTS</name>
<gene>
    <name evidence="1" type="ORF">TTHERM_000140858</name>
</gene>